<dbReference type="InterPro" id="IPR027417">
    <property type="entry name" value="P-loop_NTPase"/>
</dbReference>
<dbReference type="AlphaFoldDB" id="A0A452J0E0"/>
<reference evidence="7" key="3">
    <citation type="submission" date="2025-09" db="UniProtKB">
        <authorList>
            <consortium name="Ensembl"/>
        </authorList>
    </citation>
    <scope>IDENTIFICATION</scope>
</reference>
<dbReference type="Pfam" id="PF10609">
    <property type="entry name" value="ParA"/>
    <property type="match status" value="1"/>
</dbReference>
<evidence type="ECO:0000256" key="5">
    <source>
        <dbReference type="ARBA" id="ARBA00023004"/>
    </source>
</evidence>
<dbReference type="PANTHER" id="PTHR23264">
    <property type="entry name" value="NUCLEOTIDE-BINDING PROTEIN NBP35 YEAST -RELATED"/>
    <property type="match status" value="1"/>
</dbReference>
<dbReference type="Proteomes" id="UP000291020">
    <property type="component" value="Unassembled WGS sequence"/>
</dbReference>
<accession>A0A452J0E0</accession>
<dbReference type="PANTHER" id="PTHR23264:SF35">
    <property type="entry name" value="CYTOSOLIC FE-S CLUSTER ASSEMBLY FACTOR NUBP1"/>
    <property type="match status" value="1"/>
</dbReference>
<dbReference type="InterPro" id="IPR019591">
    <property type="entry name" value="Mrp/NBP35_ATP-bd"/>
</dbReference>
<dbReference type="InterPro" id="IPR033756">
    <property type="entry name" value="YlxH/NBP35"/>
</dbReference>
<sequence length="157" mass="17743">LKHCFYPQVHLSGSGWSPVYAEENLSVMSVGFLLSGPDDAVIWRRPQKMVCRMIKQFLCDVQWGEIDYLIVDTPSGTSDEHLSIVEVLLQIGFVCPKCKVRLSKNILTHMMCQNLNISFLGKVPLDPQIGKVGKLHNKKQQCACHYFRVIFGISAMC</sequence>
<keyword evidence="2" id="KW-0479">Metal-binding</keyword>
<keyword evidence="4" id="KW-0067">ATP-binding</keyword>
<proteinExistence type="predicted"/>
<reference evidence="8" key="1">
    <citation type="journal article" date="2017" name="PLoS ONE">
        <title>The Agassiz's desert tortoise genome provides a resource for the conservation of a threatened species.</title>
        <authorList>
            <person name="Tollis M."/>
            <person name="DeNardo D.F."/>
            <person name="Cornelius J.A."/>
            <person name="Dolby G.A."/>
            <person name="Edwards T."/>
            <person name="Henen B.T."/>
            <person name="Karl A.E."/>
            <person name="Murphy R.W."/>
            <person name="Kusumi K."/>
        </authorList>
    </citation>
    <scope>NUCLEOTIDE SEQUENCE [LARGE SCALE GENOMIC DNA]</scope>
</reference>
<evidence type="ECO:0000256" key="6">
    <source>
        <dbReference type="ARBA" id="ARBA00023014"/>
    </source>
</evidence>
<reference evidence="7" key="2">
    <citation type="submission" date="2025-08" db="UniProtKB">
        <authorList>
            <consortium name="Ensembl"/>
        </authorList>
    </citation>
    <scope>IDENTIFICATION</scope>
</reference>
<evidence type="ECO:0000256" key="4">
    <source>
        <dbReference type="ARBA" id="ARBA00022840"/>
    </source>
</evidence>
<dbReference type="SUPFAM" id="SSF52540">
    <property type="entry name" value="P-loop containing nucleoside triphosphate hydrolases"/>
    <property type="match status" value="1"/>
</dbReference>
<dbReference type="GO" id="GO:0046872">
    <property type="term" value="F:metal ion binding"/>
    <property type="evidence" value="ECO:0007669"/>
    <property type="project" value="UniProtKB-KW"/>
</dbReference>
<evidence type="ECO:0000313" key="7">
    <source>
        <dbReference type="Ensembl" id="ENSGAGP00000033819.1"/>
    </source>
</evidence>
<dbReference type="GO" id="GO:0051539">
    <property type="term" value="F:4 iron, 4 sulfur cluster binding"/>
    <property type="evidence" value="ECO:0007669"/>
    <property type="project" value="UniProtKB-KW"/>
</dbReference>
<keyword evidence="6" id="KW-0411">Iron-sulfur</keyword>
<keyword evidence="8" id="KW-1185">Reference proteome</keyword>
<name>A0A452J0E0_9SAUR</name>
<dbReference type="GO" id="GO:0005524">
    <property type="term" value="F:ATP binding"/>
    <property type="evidence" value="ECO:0007669"/>
    <property type="project" value="UniProtKB-KW"/>
</dbReference>
<dbReference type="GO" id="GO:0005829">
    <property type="term" value="C:cytosol"/>
    <property type="evidence" value="ECO:0007669"/>
    <property type="project" value="TreeGrafter"/>
</dbReference>
<keyword evidence="1" id="KW-0004">4Fe-4S</keyword>
<evidence type="ECO:0000313" key="8">
    <source>
        <dbReference type="Proteomes" id="UP000291020"/>
    </source>
</evidence>
<dbReference type="GO" id="GO:0140663">
    <property type="term" value="F:ATP-dependent FeS chaperone activity"/>
    <property type="evidence" value="ECO:0007669"/>
    <property type="project" value="InterPro"/>
</dbReference>
<protein>
    <submittedName>
        <fullName evidence="7">Uncharacterized protein</fullName>
    </submittedName>
</protein>
<evidence type="ECO:0000256" key="1">
    <source>
        <dbReference type="ARBA" id="ARBA00022485"/>
    </source>
</evidence>
<evidence type="ECO:0000256" key="2">
    <source>
        <dbReference type="ARBA" id="ARBA00022723"/>
    </source>
</evidence>
<keyword evidence="5" id="KW-0408">Iron</keyword>
<organism evidence="7 8">
    <name type="scientific">Gopherus agassizii</name>
    <name type="common">Agassiz's desert tortoise</name>
    <dbReference type="NCBI Taxonomy" id="38772"/>
    <lineage>
        <taxon>Eukaryota</taxon>
        <taxon>Metazoa</taxon>
        <taxon>Chordata</taxon>
        <taxon>Craniata</taxon>
        <taxon>Vertebrata</taxon>
        <taxon>Euteleostomi</taxon>
        <taxon>Archelosauria</taxon>
        <taxon>Testudinata</taxon>
        <taxon>Testudines</taxon>
        <taxon>Cryptodira</taxon>
        <taxon>Durocryptodira</taxon>
        <taxon>Testudinoidea</taxon>
        <taxon>Testudinidae</taxon>
        <taxon>Gopherus</taxon>
    </lineage>
</organism>
<keyword evidence="3" id="KW-0547">Nucleotide-binding</keyword>
<dbReference type="Gene3D" id="3.40.50.300">
    <property type="entry name" value="P-loop containing nucleotide triphosphate hydrolases"/>
    <property type="match status" value="1"/>
</dbReference>
<evidence type="ECO:0000256" key="3">
    <source>
        <dbReference type="ARBA" id="ARBA00022741"/>
    </source>
</evidence>
<dbReference type="Ensembl" id="ENSGAGT00000038308.1">
    <property type="protein sequence ID" value="ENSGAGP00000033819.1"/>
    <property type="gene ID" value="ENSGAGG00000024064.1"/>
</dbReference>
<dbReference type="GO" id="GO:0016226">
    <property type="term" value="P:iron-sulfur cluster assembly"/>
    <property type="evidence" value="ECO:0007669"/>
    <property type="project" value="InterPro"/>
</dbReference>